<evidence type="ECO:0000313" key="2">
    <source>
        <dbReference type="Proteomes" id="UP000219636"/>
    </source>
</evidence>
<dbReference type="SUPFAM" id="SSF50630">
    <property type="entry name" value="Acid proteases"/>
    <property type="match status" value="1"/>
</dbReference>
<dbReference type="RefSeq" id="WP_097073037.1">
    <property type="nucleotide sequence ID" value="NZ_OBMQ01000004.1"/>
</dbReference>
<sequence length="130" mass="14387">MKQLILDRGLLLTDMEVEIKGKVLTLNRVLIDTGSATTMISSDLAASFGILAEPNDPIYRIYGVGGFEFVFSKIADTLKVGDQRVHHIPIEFGDMDYGFSLDGILGINVLKQMNAVININNLSIQYPQNR</sequence>
<dbReference type="CDD" id="cd05483">
    <property type="entry name" value="retropepsin_like_bacteria"/>
    <property type="match status" value="1"/>
</dbReference>
<keyword evidence="1" id="KW-0378">Hydrolase</keyword>
<dbReference type="InterPro" id="IPR034122">
    <property type="entry name" value="Retropepsin-like_bacterial"/>
</dbReference>
<dbReference type="InterPro" id="IPR021109">
    <property type="entry name" value="Peptidase_aspartic_dom_sf"/>
</dbReference>
<keyword evidence="1" id="KW-0645">Protease</keyword>
<name>A0A285SD98_9BACL</name>
<evidence type="ECO:0000313" key="1">
    <source>
        <dbReference type="EMBL" id="SOC05506.1"/>
    </source>
</evidence>
<dbReference type="AlphaFoldDB" id="A0A285SD98"/>
<dbReference type="OrthoDB" id="463626at2"/>
<accession>A0A285SD98</accession>
<reference evidence="2" key="1">
    <citation type="submission" date="2017-08" db="EMBL/GenBank/DDBJ databases">
        <authorList>
            <person name="Varghese N."/>
            <person name="Submissions S."/>
        </authorList>
    </citation>
    <scope>NUCLEOTIDE SEQUENCE [LARGE SCALE GENOMIC DNA]</scope>
    <source>
        <strain evidence="2">JC22</strain>
    </source>
</reference>
<protein>
    <submittedName>
        <fullName evidence="1">Aspartyl protease</fullName>
    </submittedName>
</protein>
<proteinExistence type="predicted"/>
<dbReference type="Pfam" id="PF13650">
    <property type="entry name" value="Asp_protease_2"/>
    <property type="match status" value="1"/>
</dbReference>
<gene>
    <name evidence="1" type="ORF">SAMN05880501_10472</name>
</gene>
<dbReference type="Gene3D" id="2.40.70.10">
    <property type="entry name" value="Acid Proteases"/>
    <property type="match status" value="1"/>
</dbReference>
<dbReference type="GO" id="GO:0008233">
    <property type="term" value="F:peptidase activity"/>
    <property type="evidence" value="ECO:0007669"/>
    <property type="project" value="UniProtKB-KW"/>
</dbReference>
<dbReference type="EMBL" id="OBMQ01000004">
    <property type="protein sequence ID" value="SOC05506.1"/>
    <property type="molecule type" value="Genomic_DNA"/>
</dbReference>
<dbReference type="GO" id="GO:0006508">
    <property type="term" value="P:proteolysis"/>
    <property type="evidence" value="ECO:0007669"/>
    <property type="project" value="UniProtKB-KW"/>
</dbReference>
<dbReference type="Proteomes" id="UP000219636">
    <property type="component" value="Unassembled WGS sequence"/>
</dbReference>
<organism evidence="1 2">
    <name type="scientific">Ureibacillus xyleni</name>
    <dbReference type="NCBI Taxonomy" id="614648"/>
    <lineage>
        <taxon>Bacteria</taxon>
        <taxon>Bacillati</taxon>
        <taxon>Bacillota</taxon>
        <taxon>Bacilli</taxon>
        <taxon>Bacillales</taxon>
        <taxon>Caryophanaceae</taxon>
        <taxon>Ureibacillus</taxon>
    </lineage>
</organism>
<keyword evidence="2" id="KW-1185">Reference proteome</keyword>